<keyword evidence="1" id="KW-0812">Transmembrane</keyword>
<organism evidence="2 3">
    <name type="scientific">Duganella vulcania</name>
    <dbReference type="NCBI Taxonomy" id="2692166"/>
    <lineage>
        <taxon>Bacteria</taxon>
        <taxon>Pseudomonadati</taxon>
        <taxon>Pseudomonadota</taxon>
        <taxon>Betaproteobacteria</taxon>
        <taxon>Burkholderiales</taxon>
        <taxon>Oxalobacteraceae</taxon>
        <taxon>Telluria group</taxon>
        <taxon>Duganella</taxon>
    </lineage>
</organism>
<dbReference type="EMBL" id="WWCW01000178">
    <property type="protein sequence ID" value="MYM91219.1"/>
    <property type="molecule type" value="Genomic_DNA"/>
</dbReference>
<proteinExistence type="predicted"/>
<keyword evidence="1" id="KW-1133">Transmembrane helix</keyword>
<evidence type="ECO:0000313" key="2">
    <source>
        <dbReference type="EMBL" id="MYM91219.1"/>
    </source>
</evidence>
<gene>
    <name evidence="2" type="ORF">GTP91_29095</name>
</gene>
<evidence type="ECO:0000313" key="3">
    <source>
        <dbReference type="Proteomes" id="UP000470302"/>
    </source>
</evidence>
<sequence>MAVALVGISEVFIDKDYGTHGFSAELFLYSLVFGVTFVITMMIRLRFKGFARQVTEVLRAFGYENPEKVDLWQLHKKAQRALAASTNTLPPLVKPWSYRY</sequence>
<evidence type="ECO:0000256" key="1">
    <source>
        <dbReference type="SAM" id="Phobius"/>
    </source>
</evidence>
<protein>
    <submittedName>
        <fullName evidence="2">Uncharacterized protein</fullName>
    </submittedName>
</protein>
<feature type="transmembrane region" description="Helical" evidence="1">
    <location>
        <begin position="26"/>
        <end position="43"/>
    </location>
</feature>
<comment type="caution">
    <text evidence="2">The sequence shown here is derived from an EMBL/GenBank/DDBJ whole genome shotgun (WGS) entry which is preliminary data.</text>
</comment>
<name>A0A845GEN0_9BURK</name>
<reference evidence="2 3" key="1">
    <citation type="submission" date="2020-01" db="EMBL/GenBank/DDBJ databases">
        <title>Novel species isolated from a subtropical stream in China.</title>
        <authorList>
            <person name="Lu H."/>
        </authorList>
    </citation>
    <scope>NUCLEOTIDE SEQUENCE [LARGE SCALE GENOMIC DNA]</scope>
    <source>
        <strain evidence="2 3">FT82W</strain>
    </source>
</reference>
<keyword evidence="1" id="KW-0472">Membrane</keyword>
<dbReference type="Proteomes" id="UP000470302">
    <property type="component" value="Unassembled WGS sequence"/>
</dbReference>
<accession>A0A845GEN0</accession>
<dbReference type="AlphaFoldDB" id="A0A845GEN0"/>